<comment type="caution">
    <text evidence="1">The sequence shown here is derived from an EMBL/GenBank/DDBJ whole genome shotgun (WGS) entry which is preliminary data.</text>
</comment>
<reference evidence="1" key="1">
    <citation type="journal article" date="2012" name="PLoS ONE">
        <title>Gene sets for utilization of primary and secondary nutrition supplies in the distal gut of endangered iberian lynx.</title>
        <authorList>
            <person name="Alcaide M."/>
            <person name="Messina E."/>
            <person name="Richter M."/>
            <person name="Bargiela R."/>
            <person name="Peplies J."/>
            <person name="Huws S.A."/>
            <person name="Newbold C.J."/>
            <person name="Golyshin P.N."/>
            <person name="Simon M.A."/>
            <person name="Lopez G."/>
            <person name="Yakimov M.M."/>
            <person name="Ferrer M."/>
        </authorList>
    </citation>
    <scope>NUCLEOTIDE SEQUENCE</scope>
</reference>
<gene>
    <name evidence="1" type="ORF">EVA_03315</name>
</gene>
<dbReference type="AlphaFoldDB" id="J9GL56"/>
<dbReference type="EMBL" id="AMCI01000589">
    <property type="protein sequence ID" value="EJX08577.1"/>
    <property type="molecule type" value="Genomic_DNA"/>
</dbReference>
<organism evidence="1">
    <name type="scientific">gut metagenome</name>
    <dbReference type="NCBI Taxonomy" id="749906"/>
    <lineage>
        <taxon>unclassified sequences</taxon>
        <taxon>metagenomes</taxon>
        <taxon>organismal metagenomes</taxon>
    </lineage>
</organism>
<evidence type="ECO:0000313" key="1">
    <source>
        <dbReference type="EMBL" id="EJX08577.1"/>
    </source>
</evidence>
<sequence>KKAGMKTVHVGKGKSFSAEFSSSSFISLMDKHQE</sequence>
<accession>J9GL56</accession>
<feature type="non-terminal residue" evidence="1">
    <location>
        <position position="1"/>
    </location>
</feature>
<proteinExistence type="predicted"/>
<name>J9GL56_9ZZZZ</name>
<protein>
    <submittedName>
        <fullName evidence="1">Uncharacterized protein</fullName>
    </submittedName>
</protein>